<dbReference type="EMBL" id="CP053435">
    <property type="protein sequence ID" value="QJW92469.1"/>
    <property type="molecule type" value="Genomic_DNA"/>
</dbReference>
<dbReference type="Pfam" id="PF21544">
    <property type="entry name" value="PorZ_N_b_propeller"/>
    <property type="match status" value="1"/>
</dbReference>
<evidence type="ECO:0000313" key="4">
    <source>
        <dbReference type="Proteomes" id="UP000502756"/>
    </source>
</evidence>
<dbReference type="InterPro" id="IPR011110">
    <property type="entry name" value="Reg_prop"/>
</dbReference>
<dbReference type="AlphaFoldDB" id="A0A6M5YEP3"/>
<protein>
    <submittedName>
        <fullName evidence="3">T9SS type A sorting domain-containing protein</fullName>
    </submittedName>
</protein>
<gene>
    <name evidence="3" type="ORF">HNV11_23590</name>
</gene>
<dbReference type="Pfam" id="PF07494">
    <property type="entry name" value="Reg_prop"/>
    <property type="match status" value="1"/>
</dbReference>
<feature type="domain" description="PorZ N-terminal beta-propeller" evidence="2">
    <location>
        <begin position="60"/>
        <end position="206"/>
    </location>
</feature>
<dbReference type="Gene3D" id="2.130.10.10">
    <property type="entry name" value="YVTN repeat-like/Quinoprotein amine dehydrogenase"/>
    <property type="match status" value="2"/>
</dbReference>
<keyword evidence="1" id="KW-1133">Transmembrane helix</keyword>
<keyword evidence="1" id="KW-0472">Membrane</keyword>
<proteinExistence type="predicted"/>
<dbReference type="KEGG" id="stae:HNV11_23590"/>
<keyword evidence="4" id="KW-1185">Reference proteome</keyword>
<dbReference type="SUPFAM" id="SSF63829">
    <property type="entry name" value="Calcium-dependent phosphotriesterase"/>
    <property type="match status" value="2"/>
</dbReference>
<dbReference type="InterPro" id="IPR048954">
    <property type="entry name" value="PorZ_N"/>
</dbReference>
<feature type="transmembrane region" description="Helical" evidence="1">
    <location>
        <begin position="12"/>
        <end position="31"/>
    </location>
</feature>
<dbReference type="InterPro" id="IPR026444">
    <property type="entry name" value="Secre_tail"/>
</dbReference>
<evidence type="ECO:0000256" key="1">
    <source>
        <dbReference type="SAM" id="Phobius"/>
    </source>
</evidence>
<reference evidence="3 4" key="1">
    <citation type="submission" date="2020-05" db="EMBL/GenBank/DDBJ databases">
        <title>Genome sequencing of Spirosoma sp. TS118.</title>
        <authorList>
            <person name="Lee J.-H."/>
            <person name="Jeong S."/>
            <person name="Zhao L."/>
            <person name="Jung J.-H."/>
            <person name="Kim M.-K."/>
            <person name="Lim S."/>
        </authorList>
    </citation>
    <scope>NUCLEOTIDE SEQUENCE [LARGE SCALE GENOMIC DNA]</scope>
    <source>
        <strain evidence="3 4">TS118</strain>
    </source>
</reference>
<evidence type="ECO:0000313" key="3">
    <source>
        <dbReference type="EMBL" id="QJW92469.1"/>
    </source>
</evidence>
<dbReference type="InterPro" id="IPR015943">
    <property type="entry name" value="WD40/YVTN_repeat-like_dom_sf"/>
</dbReference>
<sequence>MNSSKQHTADSWRSIAQLITACFLFIAYGLLPRAYGQINTWRSHVSYRSGQSVAVAGNNVYAATQNGFFYVDKSTNETVKLSKDDGLSDVGISRLLYLTDQNRLLLAYRNGNLDFLTLTANGQPDGVKNLSTIVTATNLPASVSRTVNHLNRIGNNVYLSTDFGLVVLDVLKDEIRDTFFSRRTDNGSPLPIFQTAATTDSLYALTFPTTIGGYRNNLQAIRLLANINIADPANWRSITLPGATNTAPGAFLTSLLVVQNRLLASAPGQGIFERQNNNWVLTQPLNNQIVQLFRSGNNVVVATEKAITLPGSGTFTGSLLTDPREVEADGNRVWVADAQSGLLVGNAGTFERIVPDGPTRDQFARLYTYPQTLVALPNGPMDVTSMVANQPSAELLSVPDNRWTSIVTTGGGFNAAAYLSAEQTLYLGSRSGGLWRQANGQSPVAVTLPATISPFISNLAADFNGNLWITTSDNTRQANLHVRRPDGTFQSFPAVSQTNIQQIEPDDTGFLWLRLELGRGLLVFDPQTNRSRFLSTERGQGGLLSNTVRAMVKDRTGAIWVGTDLGPTVFDYPAGAFDASIDAQPPLINRRRLLANELITSLAVDGGNRKWIGTQNALYYVAPDGSQLLNTFTVDNSPLPNNLIQALAIEPVSGEVFIQTPNGLVSYRGPATEPALSLSGLTIFPNPVRPDFSGVVGINGLTGNATVKILDAGGQLVYETRSQGGTATWNLQDYRGRSAQTGIYLVVVVAADGTTGLAGKLAVVR</sequence>
<organism evidence="3 4">
    <name type="scientific">Spirosoma taeanense</name>
    <dbReference type="NCBI Taxonomy" id="2735870"/>
    <lineage>
        <taxon>Bacteria</taxon>
        <taxon>Pseudomonadati</taxon>
        <taxon>Bacteroidota</taxon>
        <taxon>Cytophagia</taxon>
        <taxon>Cytophagales</taxon>
        <taxon>Cytophagaceae</taxon>
        <taxon>Spirosoma</taxon>
    </lineage>
</organism>
<accession>A0A6M5YEP3</accession>
<keyword evidence="1" id="KW-0812">Transmembrane</keyword>
<dbReference type="NCBIfam" id="TIGR04183">
    <property type="entry name" value="Por_Secre_tail"/>
    <property type="match status" value="1"/>
</dbReference>
<name>A0A6M5YEP3_9BACT</name>
<dbReference type="Proteomes" id="UP000502756">
    <property type="component" value="Chromosome"/>
</dbReference>
<evidence type="ECO:0000259" key="2">
    <source>
        <dbReference type="Pfam" id="PF21544"/>
    </source>
</evidence>